<keyword evidence="7" id="KW-1133">Transmembrane helix</keyword>
<protein>
    <recommendedName>
        <fullName evidence="3">Lectin-like protein BA14k</fullName>
    </recommendedName>
</protein>
<name>A0A4R0PF86_9HYPH</name>
<dbReference type="OrthoDB" id="7889197at2"/>
<dbReference type="RefSeq" id="WP_131567301.1">
    <property type="nucleotide sequence ID" value="NZ_JAINFK010000004.1"/>
</dbReference>
<keyword evidence="7" id="KW-0472">Membrane</keyword>
<keyword evidence="7" id="KW-0812">Transmembrane</keyword>
<dbReference type="AlphaFoldDB" id="A0A4R0PF86"/>
<evidence type="ECO:0000256" key="6">
    <source>
        <dbReference type="ARBA" id="ARBA00025321"/>
    </source>
</evidence>
<dbReference type="GO" id="GO:0030246">
    <property type="term" value="F:carbohydrate binding"/>
    <property type="evidence" value="ECO:0007669"/>
    <property type="project" value="UniProtKB-KW"/>
</dbReference>
<evidence type="ECO:0000256" key="2">
    <source>
        <dbReference type="ARBA" id="ARBA00010270"/>
    </source>
</evidence>
<feature type="transmembrane region" description="Helical" evidence="7">
    <location>
        <begin position="83"/>
        <end position="101"/>
    </location>
</feature>
<dbReference type="EMBL" id="SJST01000002">
    <property type="protein sequence ID" value="TCD15318.1"/>
    <property type="molecule type" value="Genomic_DNA"/>
</dbReference>
<dbReference type="GO" id="GO:0016020">
    <property type="term" value="C:membrane"/>
    <property type="evidence" value="ECO:0007669"/>
    <property type="project" value="UniProtKB-SubCell"/>
</dbReference>
<organism evidence="9 10">
    <name type="scientific">Oricola cellulosilytica</name>
    <dbReference type="NCBI Taxonomy" id="1429082"/>
    <lineage>
        <taxon>Bacteria</taxon>
        <taxon>Pseudomonadati</taxon>
        <taxon>Pseudomonadota</taxon>
        <taxon>Alphaproteobacteria</taxon>
        <taxon>Hyphomicrobiales</taxon>
        <taxon>Ahrensiaceae</taxon>
        <taxon>Oricola</taxon>
    </lineage>
</organism>
<keyword evidence="4" id="KW-1003">Cell membrane</keyword>
<feature type="signal peptide" evidence="8">
    <location>
        <begin position="1"/>
        <end position="34"/>
    </location>
</feature>
<comment type="function">
    <text evidence="6">Has immunoglobulin-binding and hemagglutination properties, and can bind to mannose. Essential for virulence. May be involved in LPS biosynthesis or polysaccharide transport.</text>
</comment>
<evidence type="ECO:0000256" key="4">
    <source>
        <dbReference type="ARBA" id="ARBA00022475"/>
    </source>
</evidence>
<sequence length="170" mass="18962">MTRLFNTRTLKTVIAALAVSATALSPLTAAPAYAGDRGLDGDAPGWDDRGDSVRHIYRNGRYYRDGRYRHGRRYHRRNRDGDAAAAALLGIAGAAIIAGALSSRPQREIYVAPDPYPPRPRGPKVITYAGSLEPWTAGWYEWCDNRYRSFNPQTGTYRGYDGRDHFCVPK</sequence>
<keyword evidence="5" id="KW-0430">Lectin</keyword>
<accession>A0A4R0PF86</accession>
<evidence type="ECO:0000313" key="10">
    <source>
        <dbReference type="Proteomes" id="UP000291301"/>
    </source>
</evidence>
<evidence type="ECO:0000313" key="9">
    <source>
        <dbReference type="EMBL" id="TCD15318.1"/>
    </source>
</evidence>
<dbReference type="InterPro" id="IPR012413">
    <property type="entry name" value="BA14K"/>
</dbReference>
<evidence type="ECO:0000256" key="8">
    <source>
        <dbReference type="SAM" id="SignalP"/>
    </source>
</evidence>
<keyword evidence="8" id="KW-0732">Signal</keyword>
<proteinExistence type="inferred from homology"/>
<evidence type="ECO:0000256" key="7">
    <source>
        <dbReference type="SAM" id="Phobius"/>
    </source>
</evidence>
<reference evidence="9 10" key="1">
    <citation type="journal article" date="2015" name="Antonie Van Leeuwenhoek">
        <title>Oricola cellulosilytica gen. nov., sp. nov., a cellulose-degrading bacterium of the family Phyllobacteriaceae isolated from surface seashore water, and emended descriptions of Mesorhizobium loti and Phyllobacterium myrsinacearum.</title>
        <authorList>
            <person name="Hameed A."/>
            <person name="Shahina M."/>
            <person name="Lai W.A."/>
            <person name="Lin S.Y."/>
            <person name="Young L.S."/>
            <person name="Liu Y.C."/>
            <person name="Hsu Y.H."/>
            <person name="Young C.C."/>
        </authorList>
    </citation>
    <scope>NUCLEOTIDE SEQUENCE [LARGE SCALE GENOMIC DNA]</scope>
    <source>
        <strain evidence="9 10">KCTC 52183</strain>
    </source>
</reference>
<comment type="caution">
    <text evidence="9">The sequence shown here is derived from an EMBL/GenBank/DDBJ whole genome shotgun (WGS) entry which is preliminary data.</text>
</comment>
<gene>
    <name evidence="9" type="ORF">E0D97_07230</name>
</gene>
<evidence type="ECO:0000256" key="1">
    <source>
        <dbReference type="ARBA" id="ARBA00004167"/>
    </source>
</evidence>
<evidence type="ECO:0000256" key="5">
    <source>
        <dbReference type="ARBA" id="ARBA00022734"/>
    </source>
</evidence>
<comment type="similarity">
    <text evidence="2">Belongs to the BA14k family.</text>
</comment>
<evidence type="ECO:0000256" key="3">
    <source>
        <dbReference type="ARBA" id="ARBA00020552"/>
    </source>
</evidence>
<dbReference type="Pfam" id="PF07886">
    <property type="entry name" value="BA14K"/>
    <property type="match status" value="1"/>
</dbReference>
<comment type="subcellular location">
    <subcellularLocation>
        <location evidence="1">Membrane</location>
        <topology evidence="1">Single-pass membrane protein</topology>
    </subcellularLocation>
</comment>
<keyword evidence="10" id="KW-1185">Reference proteome</keyword>
<dbReference type="Proteomes" id="UP000291301">
    <property type="component" value="Unassembled WGS sequence"/>
</dbReference>
<feature type="chain" id="PRO_5020343400" description="Lectin-like protein BA14k" evidence="8">
    <location>
        <begin position="35"/>
        <end position="170"/>
    </location>
</feature>